<feature type="domain" description="Virulence-associated protein E-like" evidence="1">
    <location>
        <begin position="2"/>
        <end position="52"/>
    </location>
</feature>
<evidence type="ECO:0000259" key="1">
    <source>
        <dbReference type="Pfam" id="PF05272"/>
    </source>
</evidence>
<accession>A0A1J0AG15</accession>
<dbReference type="KEGG" id="glt:GlitD10_2524"/>
<dbReference type="Pfam" id="PF05272">
    <property type="entry name" value="VapE-like_dom"/>
    <property type="match status" value="1"/>
</dbReference>
<sequence length="164" mass="18488">MIPVPLTEIDIPSLQRERDGIWAAAVQAYRAGERWWLQGAEYQESERLNQDFLQSDPWQEVIAGKLSIPTAPSQVTTEYVLSDWLNISTDRQGKQEQRRVGAIMRSLGWENSTQRLNGTPKKCWVKNLHGTLHRVSPLDFEAMGQSAGAGDFLWGGLPDLAPTR</sequence>
<reference evidence="2 3" key="1">
    <citation type="submission" date="2016-10" db="EMBL/GenBank/DDBJ databases">
        <title>Description of Gloeomargarita lithophora gen. nov., sp. nov., a thylakoid-bearing basal-branching cyanobacterium with intracellular carbonates, and proposal for Gloeomargaritales ord. nov.</title>
        <authorList>
            <person name="Moreira D."/>
            <person name="Tavera R."/>
            <person name="Benzerara K."/>
            <person name="Skouri-Panet F."/>
            <person name="Couradeau E."/>
            <person name="Gerard E."/>
            <person name="Loussert C."/>
            <person name="Novelo E."/>
            <person name="Zivanovic Y."/>
            <person name="Lopez-Garcia P."/>
        </authorList>
    </citation>
    <scope>NUCLEOTIDE SEQUENCE [LARGE SCALE GENOMIC DNA]</scope>
    <source>
        <strain evidence="2 3">D10</strain>
    </source>
</reference>
<dbReference type="AlphaFoldDB" id="A0A1J0AG15"/>
<dbReference type="STRING" id="1188229.GlitD10_2524"/>
<keyword evidence="3" id="KW-1185">Reference proteome</keyword>
<name>A0A1J0AG15_9CYAN</name>
<organism evidence="2 3">
    <name type="scientific">Gloeomargarita lithophora Alchichica-D10</name>
    <dbReference type="NCBI Taxonomy" id="1188229"/>
    <lineage>
        <taxon>Bacteria</taxon>
        <taxon>Bacillati</taxon>
        <taxon>Cyanobacteriota</taxon>
        <taxon>Cyanophyceae</taxon>
        <taxon>Gloeomargaritales</taxon>
        <taxon>Gloeomargaritaceae</taxon>
        <taxon>Gloeomargarita</taxon>
    </lineage>
</organism>
<gene>
    <name evidence="2" type="ORF">GlitD10_2524</name>
</gene>
<protein>
    <submittedName>
        <fullName evidence="2">P-loop ATPase</fullName>
    </submittedName>
</protein>
<evidence type="ECO:0000313" key="3">
    <source>
        <dbReference type="Proteomes" id="UP000180235"/>
    </source>
</evidence>
<evidence type="ECO:0000313" key="2">
    <source>
        <dbReference type="EMBL" id="APB34861.1"/>
    </source>
</evidence>
<dbReference type="EMBL" id="CP017675">
    <property type="protein sequence ID" value="APB34861.1"/>
    <property type="molecule type" value="Genomic_DNA"/>
</dbReference>
<proteinExistence type="predicted"/>
<dbReference type="Proteomes" id="UP000180235">
    <property type="component" value="Chromosome"/>
</dbReference>
<dbReference type="InterPro" id="IPR007936">
    <property type="entry name" value="VapE-like_dom"/>
</dbReference>
<dbReference type="PANTHER" id="PTHR34985:SF1">
    <property type="entry name" value="SLR0554 PROTEIN"/>
    <property type="match status" value="1"/>
</dbReference>
<dbReference type="PANTHER" id="PTHR34985">
    <property type="entry name" value="SLR0554 PROTEIN"/>
    <property type="match status" value="1"/>
</dbReference>